<gene>
    <name evidence="13" type="ORF">DP065_02370</name>
</gene>
<comment type="subcellular location">
    <subcellularLocation>
        <location evidence="1">Cell membrane</location>
        <topology evidence="1">Multi-pass membrane protein</topology>
    </subcellularLocation>
</comment>
<keyword evidence="6" id="KW-0547">Nucleotide-binding</keyword>
<evidence type="ECO:0000256" key="3">
    <source>
        <dbReference type="ARBA" id="ARBA00022448"/>
    </source>
</evidence>
<feature type="transmembrane region" description="Helical" evidence="10">
    <location>
        <begin position="299"/>
        <end position="320"/>
    </location>
</feature>
<dbReference type="PROSITE" id="PS50929">
    <property type="entry name" value="ABC_TM1F"/>
    <property type="match status" value="1"/>
</dbReference>
<dbReference type="GO" id="GO:0016887">
    <property type="term" value="F:ATP hydrolysis activity"/>
    <property type="evidence" value="ECO:0007669"/>
    <property type="project" value="InterPro"/>
</dbReference>
<dbReference type="GO" id="GO:0015421">
    <property type="term" value="F:ABC-type oligopeptide transporter activity"/>
    <property type="evidence" value="ECO:0007669"/>
    <property type="project" value="TreeGrafter"/>
</dbReference>
<dbReference type="InterPro" id="IPR017871">
    <property type="entry name" value="ABC_transporter-like_CS"/>
</dbReference>
<dbReference type="SMART" id="SM00382">
    <property type="entry name" value="AAA"/>
    <property type="match status" value="1"/>
</dbReference>
<keyword evidence="9 10" id="KW-0472">Membrane</keyword>
<feature type="domain" description="ABC transporter" evidence="11">
    <location>
        <begin position="353"/>
        <end position="591"/>
    </location>
</feature>
<dbReference type="PANTHER" id="PTHR43394">
    <property type="entry name" value="ATP-DEPENDENT PERMEASE MDL1, MITOCHONDRIAL"/>
    <property type="match status" value="1"/>
</dbReference>
<dbReference type="PROSITE" id="PS00211">
    <property type="entry name" value="ABC_TRANSPORTER_1"/>
    <property type="match status" value="1"/>
</dbReference>
<dbReference type="Proteomes" id="UP000250218">
    <property type="component" value="Chromosome"/>
</dbReference>
<dbReference type="InterPro" id="IPR011527">
    <property type="entry name" value="ABC1_TM_dom"/>
</dbReference>
<feature type="transmembrane region" description="Helical" evidence="10">
    <location>
        <begin position="172"/>
        <end position="193"/>
    </location>
</feature>
<dbReference type="CDD" id="cd18548">
    <property type="entry name" value="ABC_6TM_Tm287_like"/>
    <property type="match status" value="1"/>
</dbReference>
<evidence type="ECO:0000259" key="11">
    <source>
        <dbReference type="PROSITE" id="PS50893"/>
    </source>
</evidence>
<dbReference type="Pfam" id="PF00664">
    <property type="entry name" value="ABC_membrane"/>
    <property type="match status" value="1"/>
</dbReference>
<evidence type="ECO:0000256" key="8">
    <source>
        <dbReference type="ARBA" id="ARBA00022989"/>
    </source>
</evidence>
<evidence type="ECO:0000256" key="4">
    <source>
        <dbReference type="ARBA" id="ARBA00022475"/>
    </source>
</evidence>
<keyword evidence="8 10" id="KW-1133">Transmembrane helix</keyword>
<evidence type="ECO:0000256" key="10">
    <source>
        <dbReference type="SAM" id="Phobius"/>
    </source>
</evidence>
<dbReference type="EMBL" id="CP030140">
    <property type="protein sequence ID" value="AWX69586.1"/>
    <property type="molecule type" value="Genomic_DNA"/>
</dbReference>
<feature type="domain" description="ABC transmembrane type-1" evidence="12">
    <location>
        <begin position="17"/>
        <end position="307"/>
    </location>
</feature>
<evidence type="ECO:0000313" key="13">
    <source>
        <dbReference type="EMBL" id="AWX69586.1"/>
    </source>
</evidence>
<dbReference type="Pfam" id="PF00005">
    <property type="entry name" value="ABC_tran"/>
    <property type="match status" value="1"/>
</dbReference>
<keyword evidence="7 13" id="KW-0067">ATP-binding</keyword>
<keyword evidence="14" id="KW-1185">Reference proteome</keyword>
<dbReference type="InterPro" id="IPR003593">
    <property type="entry name" value="AAA+_ATPase"/>
</dbReference>
<comment type="similarity">
    <text evidence="2">Belongs to the ABC transporter superfamily.</text>
</comment>
<dbReference type="InterPro" id="IPR027417">
    <property type="entry name" value="P-loop_NTPase"/>
</dbReference>
<dbReference type="InterPro" id="IPR003439">
    <property type="entry name" value="ABC_transporter-like_ATP-bd"/>
</dbReference>
<dbReference type="PROSITE" id="PS50893">
    <property type="entry name" value="ABC_TRANSPORTER_2"/>
    <property type="match status" value="1"/>
</dbReference>
<dbReference type="GO" id="GO:0005886">
    <property type="term" value="C:plasma membrane"/>
    <property type="evidence" value="ECO:0007669"/>
    <property type="project" value="UniProtKB-SubCell"/>
</dbReference>
<name>A0A2Z4NDK0_9BACT</name>
<evidence type="ECO:0000256" key="6">
    <source>
        <dbReference type="ARBA" id="ARBA00022741"/>
    </source>
</evidence>
<feature type="transmembrane region" description="Helical" evidence="10">
    <location>
        <begin position="12"/>
        <end position="37"/>
    </location>
</feature>
<dbReference type="Gene3D" id="1.20.1560.10">
    <property type="entry name" value="ABC transporter type 1, transmembrane domain"/>
    <property type="match status" value="1"/>
</dbReference>
<dbReference type="GO" id="GO:0005524">
    <property type="term" value="F:ATP binding"/>
    <property type="evidence" value="ECO:0007669"/>
    <property type="project" value="UniProtKB-KW"/>
</dbReference>
<evidence type="ECO:0000256" key="1">
    <source>
        <dbReference type="ARBA" id="ARBA00004651"/>
    </source>
</evidence>
<evidence type="ECO:0000259" key="12">
    <source>
        <dbReference type="PROSITE" id="PS50929"/>
    </source>
</evidence>
<dbReference type="FunFam" id="3.40.50.300:FF:000221">
    <property type="entry name" value="Multidrug ABC transporter ATP-binding protein"/>
    <property type="match status" value="1"/>
</dbReference>
<dbReference type="AlphaFoldDB" id="A0A2Z4NDK0"/>
<feature type="transmembrane region" description="Helical" evidence="10">
    <location>
        <begin position="146"/>
        <end position="166"/>
    </location>
</feature>
<keyword evidence="4" id="KW-1003">Cell membrane</keyword>
<dbReference type="SUPFAM" id="SSF90123">
    <property type="entry name" value="ABC transporter transmembrane region"/>
    <property type="match status" value="1"/>
</dbReference>
<evidence type="ECO:0000256" key="5">
    <source>
        <dbReference type="ARBA" id="ARBA00022692"/>
    </source>
</evidence>
<evidence type="ECO:0000313" key="14">
    <source>
        <dbReference type="Proteomes" id="UP000250218"/>
    </source>
</evidence>
<feature type="transmembrane region" description="Helical" evidence="10">
    <location>
        <begin position="57"/>
        <end position="81"/>
    </location>
</feature>
<feature type="transmembrane region" description="Helical" evidence="10">
    <location>
        <begin position="256"/>
        <end position="279"/>
    </location>
</feature>
<dbReference type="RefSeq" id="WP_033179024.1">
    <property type="nucleotide sequence ID" value="NZ_CP030140.1"/>
</dbReference>
<keyword evidence="5 10" id="KW-0812">Transmembrane</keyword>
<accession>A0A2Z4NDK0</accession>
<dbReference type="InterPro" id="IPR039421">
    <property type="entry name" value="Type_1_exporter"/>
</dbReference>
<dbReference type="PANTHER" id="PTHR43394:SF1">
    <property type="entry name" value="ATP-BINDING CASSETTE SUB-FAMILY B MEMBER 10, MITOCHONDRIAL"/>
    <property type="match status" value="1"/>
</dbReference>
<reference evidence="14" key="1">
    <citation type="submission" date="2018-06" db="EMBL/GenBank/DDBJ databases">
        <title>Complete genome sequences of Mycoplasma anatis, M. anseris and M. cloacale type strains.</title>
        <authorList>
            <person name="Grozner D."/>
            <person name="Forro B."/>
            <person name="Sulyok K.M."/>
            <person name="Marton S."/>
            <person name="Kreizinger Z."/>
            <person name="Banyai K."/>
            <person name="Gyuranecz M."/>
        </authorList>
    </citation>
    <scope>NUCLEOTIDE SEQUENCE [LARGE SCALE GENOMIC DNA]</scope>
    <source>
        <strain evidence="14">ATCC 49234</strain>
    </source>
</reference>
<evidence type="ECO:0000256" key="7">
    <source>
        <dbReference type="ARBA" id="ARBA00022840"/>
    </source>
</evidence>
<evidence type="ECO:0000256" key="9">
    <source>
        <dbReference type="ARBA" id="ARBA00023136"/>
    </source>
</evidence>
<dbReference type="KEGG" id="mane:DP065_02370"/>
<keyword evidence="3" id="KW-0813">Transport</keyword>
<dbReference type="Gene3D" id="3.40.50.300">
    <property type="entry name" value="P-loop containing nucleotide triphosphate hydrolases"/>
    <property type="match status" value="1"/>
</dbReference>
<sequence>MLRIFRFMSFKYKILAFFSILLTIFQALAFLVVPMFISQLITFMSLDQVTQFKILIWTFSVASTNAGVQTLGACLAIAILIGTLSGLTSSYFAAHVSTGGARDIRDYLWRHLSTLSQKDIETLSHAKIMTRFTIDINRIQMGIISFLRTMIIGPANLILGLTFALLTDLKLSISFAVLIPLLSLTMIISAAIIGPTFKKEQKAHDQINNESQENILGAKVIKSYNLEANQAIKFEDANKKLGSISKRAWLSFNSTFNIVALIANLVVVIIFGVGGSTWINGAKNPFEYASFIGNINSFVQYTMIVVNGVVLTTFVLFNTYRANISVKRILEITNIKPDIPFVNSDKQVSNGHIIFKDVSFSYYDQADKNIIENINFEIKPGETLGIIGPTGSGKSTIVKLLSLDYKIKHGEILIDNHNIQEIDTNSLRNNISHVYQNPTILSGTIKSNLLFANPKATDEDVINATKISCAYEYINRFGKKYEHQLEQKGANLSGGQKQRLSIAQGVIRKPKILILDDSTSALDAKTEAVVRNNIKEAFKENQITTIIVAQKISSIMDADKIIVLNHGKIADMGKHDELLQRNELYREIALTQMGGGNE</sequence>
<organism evidence="13 14">
    <name type="scientific">[Mycoplasma] anseris</name>
    <dbReference type="NCBI Taxonomy" id="92400"/>
    <lineage>
        <taxon>Bacteria</taxon>
        <taxon>Bacillati</taxon>
        <taxon>Mycoplasmatota</taxon>
        <taxon>Mycoplasmoidales</taxon>
        <taxon>Metamycoplasmataceae</taxon>
        <taxon>Metamycoplasma</taxon>
    </lineage>
</organism>
<protein>
    <submittedName>
        <fullName evidence="13">ABC transporter ATP-binding protein</fullName>
    </submittedName>
</protein>
<evidence type="ECO:0000256" key="2">
    <source>
        <dbReference type="ARBA" id="ARBA00005417"/>
    </source>
</evidence>
<proteinExistence type="inferred from homology"/>
<dbReference type="InterPro" id="IPR036640">
    <property type="entry name" value="ABC1_TM_sf"/>
</dbReference>
<dbReference type="SUPFAM" id="SSF52540">
    <property type="entry name" value="P-loop containing nucleoside triphosphate hydrolases"/>
    <property type="match status" value="1"/>
</dbReference>